<sequence length="140" mass="15181">MTEKLTSQPTAKGHPLLQEAGSGRFVTISLSGQAPKHVEVKAAHLGRIKAIPRVRGWSKVKLGTNRADKPSLAVMQNQIEELQEQVLALIEHDIVRTQEAVVVDLVDLEGLTVMNSALASEMLDNPPPPNAKLQALLALR</sequence>
<proteinExistence type="predicted"/>
<gene>
    <name evidence="1" type="ORF">GHO37_21930</name>
</gene>
<dbReference type="RefSeq" id="WP_153438811.1">
    <property type="nucleotide sequence ID" value="NZ_JBQQFY010000145.1"/>
</dbReference>
<accession>A0A7X2BVN5</accession>
<dbReference type="Proteomes" id="UP000447574">
    <property type="component" value="Unassembled WGS sequence"/>
</dbReference>
<organism evidence="1 2">
    <name type="scientific">Pseudomonas helleri</name>
    <dbReference type="NCBI Taxonomy" id="1608996"/>
    <lineage>
        <taxon>Bacteria</taxon>
        <taxon>Pseudomonadati</taxon>
        <taxon>Pseudomonadota</taxon>
        <taxon>Gammaproteobacteria</taxon>
        <taxon>Pseudomonadales</taxon>
        <taxon>Pseudomonadaceae</taxon>
        <taxon>Pseudomonas</taxon>
    </lineage>
</organism>
<name>A0A7X2BVN5_9PSED</name>
<comment type="caution">
    <text evidence="1">The sequence shown here is derived from an EMBL/GenBank/DDBJ whole genome shotgun (WGS) entry which is preliminary data.</text>
</comment>
<dbReference type="EMBL" id="WIWF01000117">
    <property type="protein sequence ID" value="MQT76930.1"/>
    <property type="molecule type" value="Genomic_DNA"/>
</dbReference>
<evidence type="ECO:0000313" key="2">
    <source>
        <dbReference type="Proteomes" id="UP000447574"/>
    </source>
</evidence>
<dbReference type="AlphaFoldDB" id="A0A7X2BVN5"/>
<protein>
    <submittedName>
        <fullName evidence="1">Uncharacterized protein</fullName>
    </submittedName>
</protein>
<reference evidence="1 2" key="1">
    <citation type="submission" date="2019-10" db="EMBL/GenBank/DDBJ databases">
        <title>Evaluation of single-gene subtyping targets for Pseudomonas.</title>
        <authorList>
            <person name="Reichler S.J."/>
            <person name="Orsi R.H."/>
            <person name="Wiedmann M."/>
            <person name="Martin N.H."/>
            <person name="Murphy S.I."/>
        </authorList>
    </citation>
    <scope>NUCLEOTIDE SEQUENCE [LARGE SCALE GENOMIC DNA]</scope>
    <source>
        <strain evidence="1 2">FSL R10-2932</strain>
    </source>
</reference>
<evidence type="ECO:0000313" key="1">
    <source>
        <dbReference type="EMBL" id="MQT76930.1"/>
    </source>
</evidence>